<evidence type="ECO:0000259" key="8">
    <source>
        <dbReference type="PROSITE" id="PS00028"/>
    </source>
</evidence>
<keyword evidence="6" id="KW-0539">Nucleus</keyword>
<feature type="region of interest" description="Disordered" evidence="7">
    <location>
        <begin position="17"/>
        <end position="37"/>
    </location>
</feature>
<accession>A0AAE9J950</accession>
<dbReference type="Pfam" id="PF00096">
    <property type="entry name" value="zf-C2H2"/>
    <property type="match status" value="1"/>
</dbReference>
<dbReference type="InterPro" id="IPR036236">
    <property type="entry name" value="Znf_C2H2_sf"/>
</dbReference>
<comment type="subcellular location">
    <subcellularLocation>
        <location evidence="1">Nucleus</location>
    </subcellularLocation>
</comment>
<dbReference type="SMART" id="SM00355">
    <property type="entry name" value="ZnF_C2H2"/>
    <property type="match status" value="4"/>
</dbReference>
<keyword evidence="5" id="KW-0862">Zinc</keyword>
<dbReference type="GO" id="GO:0008270">
    <property type="term" value="F:zinc ion binding"/>
    <property type="evidence" value="ECO:0007669"/>
    <property type="project" value="UniProtKB-KW"/>
</dbReference>
<reference evidence="9 10" key="1">
    <citation type="submission" date="2022-04" db="EMBL/GenBank/DDBJ databases">
        <title>Chromosome-level reference genomes for two strains of Caenorhabditis briggsae: an improved platform for comparative genomics.</title>
        <authorList>
            <person name="Stevens L."/>
            <person name="Andersen E."/>
        </authorList>
    </citation>
    <scope>NUCLEOTIDE SEQUENCE [LARGE SCALE GENOMIC DNA]</scope>
    <source>
        <strain evidence="9">VX34</strain>
        <tissue evidence="9">Whole-organism</tissue>
    </source>
</reference>
<evidence type="ECO:0000256" key="7">
    <source>
        <dbReference type="SAM" id="MobiDB-lite"/>
    </source>
</evidence>
<evidence type="ECO:0000256" key="2">
    <source>
        <dbReference type="ARBA" id="ARBA00022723"/>
    </source>
</evidence>
<evidence type="ECO:0000256" key="5">
    <source>
        <dbReference type="ARBA" id="ARBA00022833"/>
    </source>
</evidence>
<gene>
    <name evidence="9" type="ORF">L5515_015735</name>
</gene>
<keyword evidence="3" id="KW-0677">Repeat</keyword>
<keyword evidence="10" id="KW-1185">Reference proteome</keyword>
<dbReference type="PANTHER" id="PTHR24394">
    <property type="entry name" value="ZINC FINGER PROTEIN"/>
    <property type="match status" value="1"/>
</dbReference>
<feature type="domain" description="C2H2-type" evidence="8">
    <location>
        <begin position="198"/>
        <end position="220"/>
    </location>
</feature>
<evidence type="ECO:0000256" key="4">
    <source>
        <dbReference type="ARBA" id="ARBA00022771"/>
    </source>
</evidence>
<dbReference type="EMBL" id="CP092621">
    <property type="protein sequence ID" value="UMM20472.1"/>
    <property type="molecule type" value="Genomic_DNA"/>
</dbReference>
<organism evidence="9 10">
    <name type="scientific">Caenorhabditis briggsae</name>
    <dbReference type="NCBI Taxonomy" id="6238"/>
    <lineage>
        <taxon>Eukaryota</taxon>
        <taxon>Metazoa</taxon>
        <taxon>Ecdysozoa</taxon>
        <taxon>Nematoda</taxon>
        <taxon>Chromadorea</taxon>
        <taxon>Rhabditida</taxon>
        <taxon>Rhabditina</taxon>
        <taxon>Rhabditomorpha</taxon>
        <taxon>Rhabditoidea</taxon>
        <taxon>Rhabditidae</taxon>
        <taxon>Peloderinae</taxon>
        <taxon>Caenorhabditis</taxon>
    </lineage>
</organism>
<proteinExistence type="predicted"/>
<dbReference type="PANTHER" id="PTHR24394:SF29">
    <property type="entry name" value="MYONEURIN"/>
    <property type="match status" value="1"/>
</dbReference>
<dbReference type="Proteomes" id="UP000829354">
    <property type="component" value="Chromosome II"/>
</dbReference>
<evidence type="ECO:0000256" key="6">
    <source>
        <dbReference type="ARBA" id="ARBA00023242"/>
    </source>
</evidence>
<name>A0AAE9J950_CAEBR</name>
<dbReference type="GO" id="GO:0005634">
    <property type="term" value="C:nucleus"/>
    <property type="evidence" value="ECO:0007669"/>
    <property type="project" value="UniProtKB-SubCell"/>
</dbReference>
<dbReference type="AlphaFoldDB" id="A0AAE9J950"/>
<sequence>MPKDETEEEDLFRTMKVKKIEKKQKTPEPPAPPVKKQHVPFYKCSYCNYKTDDQKRLKRHTIAHQKPGQIMPECDVCHARFSHKFGLKRHQMSNCKFESFGCFSSSSEAPASPMEIPEISASPEPPMDFEIEAFEDSEKSENTDKCPEVEFKSFEISENLRMSNQEVWPCLDCQISYTDETIFVLHRLFHTKNAPFQCSICSENCENAYFFMKHVNESCHSSPGNSRNF</sequence>
<dbReference type="InterPro" id="IPR013087">
    <property type="entry name" value="Znf_C2H2_type"/>
</dbReference>
<dbReference type="Gene3D" id="3.30.160.60">
    <property type="entry name" value="Classic Zinc Finger"/>
    <property type="match status" value="1"/>
</dbReference>
<evidence type="ECO:0000256" key="1">
    <source>
        <dbReference type="ARBA" id="ARBA00004123"/>
    </source>
</evidence>
<dbReference type="PROSITE" id="PS00028">
    <property type="entry name" value="ZINC_FINGER_C2H2_1"/>
    <property type="match status" value="2"/>
</dbReference>
<keyword evidence="4" id="KW-0863">Zinc-finger</keyword>
<dbReference type="SUPFAM" id="SSF57667">
    <property type="entry name" value="beta-beta-alpha zinc fingers"/>
    <property type="match status" value="2"/>
</dbReference>
<keyword evidence="2" id="KW-0479">Metal-binding</keyword>
<evidence type="ECO:0000256" key="3">
    <source>
        <dbReference type="ARBA" id="ARBA00022737"/>
    </source>
</evidence>
<feature type="domain" description="C2H2-type" evidence="8">
    <location>
        <begin position="170"/>
        <end position="190"/>
    </location>
</feature>
<evidence type="ECO:0000313" key="10">
    <source>
        <dbReference type="Proteomes" id="UP000829354"/>
    </source>
</evidence>
<protein>
    <recommendedName>
        <fullName evidence="8">C2H2-type domain-containing protein</fullName>
    </recommendedName>
</protein>
<evidence type="ECO:0000313" key="9">
    <source>
        <dbReference type="EMBL" id="UMM20472.1"/>
    </source>
</evidence>